<dbReference type="Gene3D" id="3.40.50.2000">
    <property type="entry name" value="Glycogen Phosphorylase B"/>
    <property type="match status" value="1"/>
</dbReference>
<keyword evidence="3" id="KW-1185">Reference proteome</keyword>
<dbReference type="InterPro" id="IPR052474">
    <property type="entry name" value="UDP-GlcNAc_transferase"/>
</dbReference>
<sequence>MEETDDDSGVRSGKTVFVTVGTTSFDELVKAIDTREVKEELSRKGYTHILIQMGRGCFIPTKIFGYQGAANQYGIPQFCKKHKQYVSGVFYYSYIIPQFG</sequence>
<dbReference type="AlphaFoldDB" id="A0A7J6USQ7"/>
<name>A0A7J6USQ7_THATH</name>
<accession>A0A7J6USQ7</accession>
<dbReference type="EMBL" id="JABWDY010044237">
    <property type="protein sequence ID" value="KAF5175310.1"/>
    <property type="molecule type" value="Genomic_DNA"/>
</dbReference>
<comment type="caution">
    <text evidence="2">The sequence shown here is derived from an EMBL/GenBank/DDBJ whole genome shotgun (WGS) entry which is preliminary data.</text>
</comment>
<evidence type="ECO:0000313" key="2">
    <source>
        <dbReference type="EMBL" id="KAF5175310.1"/>
    </source>
</evidence>
<dbReference type="Proteomes" id="UP000554482">
    <property type="component" value="Unassembled WGS sequence"/>
</dbReference>
<dbReference type="OrthoDB" id="20273at2759"/>
<keyword evidence="2" id="KW-0808">Transferase</keyword>
<dbReference type="GO" id="GO:0006488">
    <property type="term" value="P:dolichol-linked oligosaccharide biosynthetic process"/>
    <property type="evidence" value="ECO:0007669"/>
    <property type="project" value="TreeGrafter"/>
</dbReference>
<dbReference type="GO" id="GO:0016758">
    <property type="term" value="F:hexosyltransferase activity"/>
    <property type="evidence" value="ECO:0007669"/>
    <property type="project" value="InterPro"/>
</dbReference>
<dbReference type="PANTHER" id="PTHR47043:SF1">
    <property type="entry name" value="UDP-N-ACETYLGLUCOSAMINE TRANSFERASE SUBUNIT ALG13"/>
    <property type="match status" value="1"/>
</dbReference>
<dbReference type="Pfam" id="PF04101">
    <property type="entry name" value="Glyco_tran_28_C"/>
    <property type="match status" value="1"/>
</dbReference>
<protein>
    <submittedName>
        <fullName evidence="2">Glycosyltransferase family protein</fullName>
    </submittedName>
</protein>
<dbReference type="GO" id="GO:0043541">
    <property type="term" value="C:UDP-N-acetylglucosamine transferase complex"/>
    <property type="evidence" value="ECO:0007669"/>
    <property type="project" value="TreeGrafter"/>
</dbReference>
<feature type="domain" description="Glycosyl transferase family 28 C-terminal" evidence="1">
    <location>
        <begin position="15"/>
        <end position="86"/>
    </location>
</feature>
<organism evidence="2 3">
    <name type="scientific">Thalictrum thalictroides</name>
    <name type="common">Rue-anemone</name>
    <name type="synonym">Anemone thalictroides</name>
    <dbReference type="NCBI Taxonomy" id="46969"/>
    <lineage>
        <taxon>Eukaryota</taxon>
        <taxon>Viridiplantae</taxon>
        <taxon>Streptophyta</taxon>
        <taxon>Embryophyta</taxon>
        <taxon>Tracheophyta</taxon>
        <taxon>Spermatophyta</taxon>
        <taxon>Magnoliopsida</taxon>
        <taxon>Ranunculales</taxon>
        <taxon>Ranunculaceae</taxon>
        <taxon>Thalictroideae</taxon>
        <taxon>Thalictrum</taxon>
    </lineage>
</organism>
<evidence type="ECO:0000259" key="1">
    <source>
        <dbReference type="Pfam" id="PF04101"/>
    </source>
</evidence>
<reference evidence="2 3" key="1">
    <citation type="submission" date="2020-06" db="EMBL/GenBank/DDBJ databases">
        <title>Transcriptomic and genomic resources for Thalictrum thalictroides and T. hernandezii: Facilitating candidate gene discovery in an emerging model plant lineage.</title>
        <authorList>
            <person name="Arias T."/>
            <person name="Riano-Pachon D.M."/>
            <person name="Di Stilio V.S."/>
        </authorList>
    </citation>
    <scope>NUCLEOTIDE SEQUENCE [LARGE SCALE GENOMIC DNA]</scope>
    <source>
        <strain evidence="3">cv. WT478/WT964</strain>
        <tissue evidence="2">Leaves</tissue>
    </source>
</reference>
<evidence type="ECO:0000313" key="3">
    <source>
        <dbReference type="Proteomes" id="UP000554482"/>
    </source>
</evidence>
<gene>
    <name evidence="2" type="ORF">FRX31_035104</name>
</gene>
<dbReference type="PANTHER" id="PTHR47043">
    <property type="entry name" value="UDP-N-ACETYLGLUCOSAMINE TRANSFERASE SUBUNIT ALG13"/>
    <property type="match status" value="1"/>
</dbReference>
<proteinExistence type="predicted"/>
<dbReference type="InterPro" id="IPR007235">
    <property type="entry name" value="Glyco_trans_28_C"/>
</dbReference>